<comment type="subcellular location">
    <subcellularLocation>
        <location evidence="1">Secreted</location>
    </subcellularLocation>
</comment>
<comment type="caution">
    <text evidence="8">The sequence shown here is derived from an EMBL/GenBank/DDBJ whole genome shotgun (WGS) entry which is preliminary data.</text>
</comment>
<gene>
    <name evidence="8" type="ORF">CROQUDRAFT_653335</name>
</gene>
<proteinExistence type="predicted"/>
<evidence type="ECO:0000256" key="5">
    <source>
        <dbReference type="SAM" id="MobiDB-lite"/>
    </source>
</evidence>
<organism evidence="8 9">
    <name type="scientific">Cronartium quercuum f. sp. fusiforme G11</name>
    <dbReference type="NCBI Taxonomy" id="708437"/>
    <lineage>
        <taxon>Eukaryota</taxon>
        <taxon>Fungi</taxon>
        <taxon>Dikarya</taxon>
        <taxon>Basidiomycota</taxon>
        <taxon>Pucciniomycotina</taxon>
        <taxon>Pucciniomycetes</taxon>
        <taxon>Pucciniales</taxon>
        <taxon>Coleosporiaceae</taxon>
        <taxon>Cronartium</taxon>
    </lineage>
</organism>
<keyword evidence="3 6" id="KW-0732">Signal</keyword>
<accession>A0A9P6NT21</accession>
<keyword evidence="9" id="KW-1185">Reference proteome</keyword>
<evidence type="ECO:0000313" key="9">
    <source>
        <dbReference type="Proteomes" id="UP000886653"/>
    </source>
</evidence>
<dbReference type="GO" id="GO:0005576">
    <property type="term" value="C:extracellular region"/>
    <property type="evidence" value="ECO:0007669"/>
    <property type="project" value="UniProtKB-SubCell"/>
</dbReference>
<dbReference type="PROSITE" id="PS52012">
    <property type="entry name" value="CFEM"/>
    <property type="match status" value="1"/>
</dbReference>
<dbReference type="AlphaFoldDB" id="A0A9P6NT21"/>
<feature type="domain" description="CFEM" evidence="7">
    <location>
        <begin position="12"/>
        <end position="125"/>
    </location>
</feature>
<dbReference type="InterPro" id="IPR008427">
    <property type="entry name" value="Extracellular_membr_CFEM_dom"/>
</dbReference>
<evidence type="ECO:0000259" key="7">
    <source>
        <dbReference type="PROSITE" id="PS52012"/>
    </source>
</evidence>
<dbReference type="EMBL" id="MU167225">
    <property type="protein sequence ID" value="KAG0149763.1"/>
    <property type="molecule type" value="Genomic_DNA"/>
</dbReference>
<sequence length="244" mass="23729">MLSQSILATILSASAVFAATSPAASAAGAKTLTPANIPECATACMNTKISEAATWYGPGDLAAYCTHPNFLVAYNSCLKDHCQGTDFTTGQQAGAAACGTDLSALNATLPAATNATSGTTTSDNSANVTSDNSATTSTGISGSSSNTSLAATGSGNTSGSLTGGNSTTTTATTTTTTPTGLNSSSAGSNRSSTGTASPATTTSRFGNSSTPASGGASNSPASIVRADFALLGSSLIVLFTSFFF</sequence>
<evidence type="ECO:0000256" key="3">
    <source>
        <dbReference type="ARBA" id="ARBA00022729"/>
    </source>
</evidence>
<feature type="region of interest" description="Disordered" evidence="5">
    <location>
        <begin position="115"/>
        <end position="219"/>
    </location>
</feature>
<keyword evidence="4" id="KW-1015">Disulfide bond</keyword>
<reference evidence="8" key="1">
    <citation type="submission" date="2013-11" db="EMBL/GenBank/DDBJ databases">
        <title>Genome sequence of the fusiform rust pathogen reveals effectors for host alternation and coevolution with pine.</title>
        <authorList>
            <consortium name="DOE Joint Genome Institute"/>
            <person name="Smith K."/>
            <person name="Pendleton A."/>
            <person name="Kubisiak T."/>
            <person name="Anderson C."/>
            <person name="Salamov A."/>
            <person name="Aerts A."/>
            <person name="Riley R."/>
            <person name="Clum A."/>
            <person name="Lindquist E."/>
            <person name="Ence D."/>
            <person name="Campbell M."/>
            <person name="Kronenberg Z."/>
            <person name="Feau N."/>
            <person name="Dhillon B."/>
            <person name="Hamelin R."/>
            <person name="Burleigh J."/>
            <person name="Smith J."/>
            <person name="Yandell M."/>
            <person name="Nelson C."/>
            <person name="Grigoriev I."/>
            <person name="Davis J."/>
        </authorList>
    </citation>
    <scope>NUCLEOTIDE SEQUENCE</scope>
    <source>
        <strain evidence="8">G11</strain>
    </source>
</reference>
<dbReference type="Pfam" id="PF05730">
    <property type="entry name" value="CFEM"/>
    <property type="match status" value="1"/>
</dbReference>
<evidence type="ECO:0000256" key="2">
    <source>
        <dbReference type="ARBA" id="ARBA00022525"/>
    </source>
</evidence>
<keyword evidence="2" id="KW-0964">Secreted</keyword>
<feature type="signal peptide" evidence="6">
    <location>
        <begin position="1"/>
        <end position="18"/>
    </location>
</feature>
<feature type="chain" id="PRO_5040147147" description="CFEM domain-containing protein" evidence="6">
    <location>
        <begin position="19"/>
        <end position="244"/>
    </location>
</feature>
<dbReference type="OrthoDB" id="2507685at2759"/>
<dbReference type="Proteomes" id="UP000886653">
    <property type="component" value="Unassembled WGS sequence"/>
</dbReference>
<evidence type="ECO:0000256" key="6">
    <source>
        <dbReference type="SAM" id="SignalP"/>
    </source>
</evidence>
<evidence type="ECO:0000313" key="8">
    <source>
        <dbReference type="EMBL" id="KAG0149763.1"/>
    </source>
</evidence>
<protein>
    <recommendedName>
        <fullName evidence="7">CFEM domain-containing protein</fullName>
    </recommendedName>
</protein>
<evidence type="ECO:0000256" key="4">
    <source>
        <dbReference type="ARBA" id="ARBA00023157"/>
    </source>
</evidence>
<evidence type="ECO:0000256" key="1">
    <source>
        <dbReference type="ARBA" id="ARBA00004613"/>
    </source>
</evidence>
<name>A0A9P6NT21_9BASI</name>